<gene>
    <name evidence="2" type="ORF">DFP97_1086</name>
</gene>
<dbReference type="InterPro" id="IPR029058">
    <property type="entry name" value="AB_hydrolase_fold"/>
</dbReference>
<keyword evidence="3" id="KW-1185">Reference proteome</keyword>
<dbReference type="InterPro" id="IPR002925">
    <property type="entry name" value="Dienelactn_hydro"/>
</dbReference>
<dbReference type="PANTHER" id="PTHR46623">
    <property type="entry name" value="CARBOXYMETHYLENEBUTENOLIDASE-RELATED"/>
    <property type="match status" value="1"/>
</dbReference>
<dbReference type="SUPFAM" id="SSF53474">
    <property type="entry name" value="alpha/beta-Hydrolases"/>
    <property type="match status" value="1"/>
</dbReference>
<name>A0A368W0X2_9BACL</name>
<dbReference type="Proteomes" id="UP000252415">
    <property type="component" value="Unassembled WGS sequence"/>
</dbReference>
<dbReference type="InterPro" id="IPR051049">
    <property type="entry name" value="Dienelactone_hydrolase-like"/>
</dbReference>
<dbReference type="RefSeq" id="WP_114380663.1">
    <property type="nucleotide sequence ID" value="NZ_QPJD01000008.1"/>
</dbReference>
<evidence type="ECO:0000259" key="1">
    <source>
        <dbReference type="Pfam" id="PF01738"/>
    </source>
</evidence>
<organism evidence="2 3">
    <name type="scientific">Paenibacillus prosopidis</name>
    <dbReference type="NCBI Taxonomy" id="630520"/>
    <lineage>
        <taxon>Bacteria</taxon>
        <taxon>Bacillati</taxon>
        <taxon>Bacillota</taxon>
        <taxon>Bacilli</taxon>
        <taxon>Bacillales</taxon>
        <taxon>Paenibacillaceae</taxon>
        <taxon>Paenibacillus</taxon>
    </lineage>
</organism>
<dbReference type="GO" id="GO:0016787">
    <property type="term" value="F:hydrolase activity"/>
    <property type="evidence" value="ECO:0007669"/>
    <property type="project" value="InterPro"/>
</dbReference>
<dbReference type="EMBL" id="QPJD01000008">
    <property type="protein sequence ID" value="RCW47393.1"/>
    <property type="molecule type" value="Genomic_DNA"/>
</dbReference>
<dbReference type="PANTHER" id="PTHR46623:SF6">
    <property type="entry name" value="ALPHA_BETA-HYDROLASES SUPERFAMILY PROTEIN"/>
    <property type="match status" value="1"/>
</dbReference>
<accession>A0A368W0X2</accession>
<dbReference type="Pfam" id="PF01738">
    <property type="entry name" value="DLH"/>
    <property type="match status" value="1"/>
</dbReference>
<evidence type="ECO:0000313" key="3">
    <source>
        <dbReference type="Proteomes" id="UP000252415"/>
    </source>
</evidence>
<dbReference type="OrthoDB" id="9771666at2"/>
<feature type="domain" description="Dienelactone hydrolase" evidence="1">
    <location>
        <begin position="17"/>
        <end position="270"/>
    </location>
</feature>
<proteinExistence type="predicted"/>
<comment type="caution">
    <text evidence="2">The sequence shown here is derived from an EMBL/GenBank/DDBJ whole genome shotgun (WGS) entry which is preliminary data.</text>
</comment>
<sequence length="279" mass="31008">MQLSTEWIRYGEQGKYRGYAARPAFVREPLPAVIVLQEIWGVDEHIQDVTRRIAEAGYAAFAPDLFAEGGKTEGPLAQERISEAKQFLNTISPAHWRDKEQRALALSGLPKEMREAIDETLDRLFDLGGRFPAFVRQAADTAAWLRDKYEHTTGQHVASVGFCLGGALSAVLAANDRNLQGAVIFYGNAPSEDLIPAIGCPLLGLYGELDKRITDQVPAFAKALREAGKTFEYQIYDGAQHAFFNDTRPSYHVCSARDAFVRTLDFLQRVLTRDVTAVD</sequence>
<dbReference type="Gene3D" id="3.40.50.1820">
    <property type="entry name" value="alpha/beta hydrolase"/>
    <property type="match status" value="1"/>
</dbReference>
<dbReference type="AlphaFoldDB" id="A0A368W0X2"/>
<protein>
    <submittedName>
        <fullName evidence="2">Carboxymethylenebutenolidase</fullName>
    </submittedName>
</protein>
<reference evidence="2 3" key="1">
    <citation type="submission" date="2018-07" db="EMBL/GenBank/DDBJ databases">
        <title>Genomic Encyclopedia of Type Strains, Phase III (KMG-III): the genomes of soil and plant-associated and newly described type strains.</title>
        <authorList>
            <person name="Whitman W."/>
        </authorList>
    </citation>
    <scope>NUCLEOTIDE SEQUENCE [LARGE SCALE GENOMIC DNA]</scope>
    <source>
        <strain evidence="2 3">CECT 7506</strain>
    </source>
</reference>
<evidence type="ECO:0000313" key="2">
    <source>
        <dbReference type="EMBL" id="RCW47393.1"/>
    </source>
</evidence>